<dbReference type="PANTHER" id="PTHR16212:SF4">
    <property type="entry name" value="FOCADHESIN"/>
    <property type="match status" value="1"/>
</dbReference>
<evidence type="ECO:0000313" key="2">
    <source>
        <dbReference type="Proteomes" id="UP000314294"/>
    </source>
</evidence>
<sequence>MPPDRISKGPGPLNTSRQCVALESSSAALRFCFKVRLQRHRMTESLKIRFDFPSPVIQAQAVRHLVAAVLKEISVNGPVTQSSPQGPALEALWQQCCVDGALVRSACCDALVLLVEQNHADLHHVLNGVLNLLPSARAGALTSGVSSAFWYLPVTILPTVNVLPLDSHLSPPGVEEDPVMTGVEA</sequence>
<gene>
    <name evidence="1" type="primary">FOCAD_0</name>
    <name evidence="1" type="ORF">EYF80_047984</name>
</gene>
<protein>
    <submittedName>
        <fullName evidence="1">Focadhesin</fullName>
    </submittedName>
</protein>
<proteinExistence type="predicted"/>
<name>A0A4Z2FL12_9TELE</name>
<dbReference type="EMBL" id="SRLO01001077">
    <property type="protein sequence ID" value="TNN41849.1"/>
    <property type="molecule type" value="Genomic_DNA"/>
</dbReference>
<dbReference type="OrthoDB" id="6125419at2759"/>
<accession>A0A4Z2FL12</accession>
<dbReference type="AlphaFoldDB" id="A0A4Z2FL12"/>
<comment type="caution">
    <text evidence="1">The sequence shown here is derived from an EMBL/GenBank/DDBJ whole genome shotgun (WGS) entry which is preliminary data.</text>
</comment>
<reference evidence="1 2" key="1">
    <citation type="submission" date="2019-03" db="EMBL/GenBank/DDBJ databases">
        <title>First draft genome of Liparis tanakae, snailfish: a comprehensive survey of snailfish specific genes.</title>
        <authorList>
            <person name="Kim W."/>
            <person name="Song I."/>
            <person name="Jeong J.-H."/>
            <person name="Kim D."/>
            <person name="Kim S."/>
            <person name="Ryu S."/>
            <person name="Song J.Y."/>
            <person name="Lee S.K."/>
        </authorList>
    </citation>
    <scope>NUCLEOTIDE SEQUENCE [LARGE SCALE GENOMIC DNA]</scope>
    <source>
        <tissue evidence="1">Muscle</tissue>
    </source>
</reference>
<evidence type="ECO:0000313" key="1">
    <source>
        <dbReference type="EMBL" id="TNN41849.1"/>
    </source>
</evidence>
<organism evidence="1 2">
    <name type="scientific">Liparis tanakae</name>
    <name type="common">Tanaka's snailfish</name>
    <dbReference type="NCBI Taxonomy" id="230148"/>
    <lineage>
        <taxon>Eukaryota</taxon>
        <taxon>Metazoa</taxon>
        <taxon>Chordata</taxon>
        <taxon>Craniata</taxon>
        <taxon>Vertebrata</taxon>
        <taxon>Euteleostomi</taxon>
        <taxon>Actinopterygii</taxon>
        <taxon>Neopterygii</taxon>
        <taxon>Teleostei</taxon>
        <taxon>Neoteleostei</taxon>
        <taxon>Acanthomorphata</taxon>
        <taxon>Eupercaria</taxon>
        <taxon>Perciformes</taxon>
        <taxon>Cottioidei</taxon>
        <taxon>Cottales</taxon>
        <taxon>Liparidae</taxon>
        <taxon>Liparis</taxon>
    </lineage>
</organism>
<dbReference type="Proteomes" id="UP000314294">
    <property type="component" value="Unassembled WGS sequence"/>
</dbReference>
<dbReference type="GO" id="GO:0060147">
    <property type="term" value="P:regulation of post-transcriptional gene silencing"/>
    <property type="evidence" value="ECO:0007669"/>
    <property type="project" value="InterPro"/>
</dbReference>
<keyword evidence="2" id="KW-1185">Reference proteome</keyword>
<dbReference type="InterPro" id="IPR045163">
    <property type="entry name" value="Focadhesin/RST1"/>
</dbReference>
<dbReference type="PANTHER" id="PTHR16212">
    <property type="entry name" value="FOCADHESIN FAMILY MEMBER"/>
    <property type="match status" value="1"/>
</dbReference>